<organism evidence="8 9">
    <name type="scientific">Gemmobacter denitrificans</name>
    <dbReference type="NCBI Taxonomy" id="3123040"/>
    <lineage>
        <taxon>Bacteria</taxon>
        <taxon>Pseudomonadati</taxon>
        <taxon>Pseudomonadota</taxon>
        <taxon>Alphaproteobacteria</taxon>
        <taxon>Rhodobacterales</taxon>
        <taxon>Paracoccaceae</taxon>
        <taxon>Gemmobacter</taxon>
    </lineage>
</organism>
<keyword evidence="3 6" id="KW-0812">Transmembrane</keyword>
<dbReference type="EMBL" id="JBALHR010000002">
    <property type="protein sequence ID" value="MEH7827388.1"/>
    <property type="molecule type" value="Genomic_DNA"/>
</dbReference>
<feature type="transmembrane region" description="Helical" evidence="6">
    <location>
        <begin position="148"/>
        <end position="168"/>
    </location>
</feature>
<accession>A0ABU8BRQ6</accession>
<feature type="transmembrane region" description="Helical" evidence="6">
    <location>
        <begin position="33"/>
        <end position="54"/>
    </location>
</feature>
<keyword evidence="9" id="KW-1185">Reference proteome</keyword>
<evidence type="ECO:0000259" key="7">
    <source>
        <dbReference type="Pfam" id="PF09335"/>
    </source>
</evidence>
<reference evidence="8" key="1">
    <citation type="submission" date="2024-02" db="EMBL/GenBank/DDBJ databases">
        <title>Genome sequences of strain Gemmobacter sp. JM10B15.</title>
        <authorList>
            <person name="Zhang M."/>
        </authorList>
    </citation>
    <scope>NUCLEOTIDE SEQUENCE</scope>
    <source>
        <strain evidence="8">JM10B15</strain>
    </source>
</reference>
<comment type="caution">
    <text evidence="8">The sequence shown here is derived from an EMBL/GenBank/DDBJ whole genome shotgun (WGS) entry which is preliminary data.</text>
</comment>
<feature type="transmembrane region" description="Helical" evidence="6">
    <location>
        <begin position="180"/>
        <end position="197"/>
    </location>
</feature>
<dbReference type="Proteomes" id="UP001431963">
    <property type="component" value="Unassembled WGS sequence"/>
</dbReference>
<feature type="transmembrane region" description="Helical" evidence="6">
    <location>
        <begin position="120"/>
        <end position="141"/>
    </location>
</feature>
<proteinExistence type="predicted"/>
<evidence type="ECO:0000256" key="1">
    <source>
        <dbReference type="ARBA" id="ARBA00004651"/>
    </source>
</evidence>
<dbReference type="PANTHER" id="PTHR42709">
    <property type="entry name" value="ALKALINE PHOSPHATASE LIKE PROTEIN"/>
    <property type="match status" value="1"/>
</dbReference>
<evidence type="ECO:0000256" key="3">
    <source>
        <dbReference type="ARBA" id="ARBA00022692"/>
    </source>
</evidence>
<dbReference type="InterPro" id="IPR051311">
    <property type="entry name" value="DedA_domain"/>
</dbReference>
<comment type="subcellular location">
    <subcellularLocation>
        <location evidence="1">Cell membrane</location>
        <topology evidence="1">Multi-pass membrane protein</topology>
    </subcellularLocation>
</comment>
<evidence type="ECO:0000256" key="4">
    <source>
        <dbReference type="ARBA" id="ARBA00022989"/>
    </source>
</evidence>
<evidence type="ECO:0000256" key="2">
    <source>
        <dbReference type="ARBA" id="ARBA00022475"/>
    </source>
</evidence>
<evidence type="ECO:0000313" key="8">
    <source>
        <dbReference type="EMBL" id="MEH7827388.1"/>
    </source>
</evidence>
<feature type="domain" description="VTT" evidence="7">
    <location>
        <begin position="50"/>
        <end position="168"/>
    </location>
</feature>
<sequence length="208" mass="22088">MMLPARSWCPPNDDGRMTMEGAELADLIRTHGLAVLAPLALIEGPVITLLTGWLTRLGLLDPLQAFLCLVMADLAGDMLLYAIGRWGRDVLPLRLVRAFGISRARMAGLARVMRDRGGRVLVIGKLTHVAGFAVLLAAGVAGMSPGRFLLANLLATLPKTAVLMGLGWGFGSMAGRLEDGLWLACAAMALALALWLGPRLLRRNGVAA</sequence>
<dbReference type="RefSeq" id="WP_335420151.1">
    <property type="nucleotide sequence ID" value="NZ_JBALHR010000002.1"/>
</dbReference>
<name>A0ABU8BRQ6_9RHOB</name>
<dbReference type="PANTHER" id="PTHR42709:SF6">
    <property type="entry name" value="UNDECAPRENYL PHOSPHATE TRANSPORTER A"/>
    <property type="match status" value="1"/>
</dbReference>
<gene>
    <name evidence="8" type="ORF">V6590_04440</name>
</gene>
<dbReference type="Pfam" id="PF09335">
    <property type="entry name" value="VTT_dom"/>
    <property type="match status" value="1"/>
</dbReference>
<evidence type="ECO:0000256" key="5">
    <source>
        <dbReference type="ARBA" id="ARBA00023136"/>
    </source>
</evidence>
<protein>
    <submittedName>
        <fullName evidence="8">VTT domain-containing protein</fullName>
    </submittedName>
</protein>
<keyword evidence="5 6" id="KW-0472">Membrane</keyword>
<dbReference type="InterPro" id="IPR032816">
    <property type="entry name" value="VTT_dom"/>
</dbReference>
<keyword evidence="2" id="KW-1003">Cell membrane</keyword>
<evidence type="ECO:0000256" key="6">
    <source>
        <dbReference type="SAM" id="Phobius"/>
    </source>
</evidence>
<evidence type="ECO:0000313" key="9">
    <source>
        <dbReference type="Proteomes" id="UP001431963"/>
    </source>
</evidence>
<keyword evidence="4 6" id="KW-1133">Transmembrane helix</keyword>